<dbReference type="InterPro" id="IPR007145">
    <property type="entry name" value="MAP65_Ase1_PRC1"/>
</dbReference>
<sequence length="819" mass="93648">MDALFFKAEHLRLLWSEYRSANEGVDRDYGDQSEWARSKLQKILTEFDKLIQEQILWKSTLSADIEDLLVEIEEYCQLFGRNVDTIIPHAASLSYELNDNTRDRLKIIRDSLREEVNTTRTNVNNWITHLASFVKELESEYQVPSEEVFETDLGNSVVQPVWYKYDEMVRIVAPMRESFEESAIQLHHYWTMLNYTPQDQIDEALFELFANKNNPKELFEVLQETLKTRMMNASTDEVDGDDEGEAEIERQIRELGSRDYVYYKVELPQGLRLNKEQLEILKSKIDVFEKDYVVRKGRLDMLQKGVLNLYNELSIPEEERLEMIDSLDEEYIEQLTLEFERLREIMRAIIQKAIEEYTVQLGELWDKCLVPQYEREEFFENLRQLESSEEVYELLAQEVARLQELYAKCAKIYRWMLERRALIEKMIDFEKKASDPKRLFQSSFRLLEEEKWRKSCWPNLVKIEDQLINACIAYEDSERKPFMHESKRYLDTLQGEISERIVNQMFFGFEKDAAKGSKDQKPGKNNKNTTSPPKRQDSKSSSRVAASRPVSPTFSVNGDTPSRKSNSLNVPRHTPSRPVSPGPSNNGIRSRRNSQVPKLAPSRSVSPSSYSRRNAVSPARSLASSRAVSPVRSTSPTPNRKRDSMYAMSSTDSTSSNTSASRRSSLYVRNTDEVNVKNGQKTSGSTDEKVRRSAKSAQRSNSVSSNSSESSSVSSVATPTTPEPSSSQSYVVNGRLGVPVTSSKTKAQSEETDKVKASPAKIPTRASTLNPSSSATRRSSTTLPKARPKSVIGGITSEPSAMLKKQTTKRMSMIFDSGH</sequence>
<dbReference type="GO" id="GO:0051256">
    <property type="term" value="P:mitotic spindle midzone assembly"/>
    <property type="evidence" value="ECO:0007669"/>
    <property type="project" value="TreeGrafter"/>
</dbReference>
<feature type="compositionally biased region" description="Polar residues" evidence="1">
    <location>
        <begin position="523"/>
        <end position="533"/>
    </location>
</feature>
<comment type="caution">
    <text evidence="2">The sequence shown here is derived from an EMBL/GenBank/DDBJ whole genome shotgun (WGS) entry which is preliminary data.</text>
</comment>
<dbReference type="Pfam" id="PF03999">
    <property type="entry name" value="MAP65_ASE1"/>
    <property type="match status" value="1"/>
</dbReference>
<dbReference type="Gene3D" id="1.20.58.1520">
    <property type="match status" value="1"/>
</dbReference>
<proteinExistence type="predicted"/>
<accession>A0A9N8ZZW0</accession>
<dbReference type="GO" id="GO:1990023">
    <property type="term" value="C:mitotic spindle midzone"/>
    <property type="evidence" value="ECO:0007669"/>
    <property type="project" value="TreeGrafter"/>
</dbReference>
<dbReference type="OrthoDB" id="642895at2759"/>
<protein>
    <submittedName>
        <fullName evidence="2">10351_t:CDS:1</fullName>
    </submittedName>
</protein>
<dbReference type="GO" id="GO:0008017">
    <property type="term" value="F:microtubule binding"/>
    <property type="evidence" value="ECO:0007669"/>
    <property type="project" value="InterPro"/>
</dbReference>
<feature type="compositionally biased region" description="Low complexity" evidence="1">
    <location>
        <begin position="695"/>
        <end position="729"/>
    </location>
</feature>
<keyword evidence="3" id="KW-1185">Reference proteome</keyword>
<gene>
    <name evidence="2" type="ORF">AMORRO_LOCUS3789</name>
</gene>
<feature type="compositionally biased region" description="Polar residues" evidence="1">
    <location>
        <begin position="582"/>
        <end position="596"/>
    </location>
</feature>
<evidence type="ECO:0000256" key="1">
    <source>
        <dbReference type="SAM" id="MobiDB-lite"/>
    </source>
</evidence>
<feature type="compositionally biased region" description="Low complexity" evidence="1">
    <location>
        <begin position="541"/>
        <end position="552"/>
    </location>
</feature>
<dbReference type="PANTHER" id="PTHR19321:SF41">
    <property type="entry name" value="FASCETTO-RELATED"/>
    <property type="match status" value="1"/>
</dbReference>
<evidence type="ECO:0000313" key="3">
    <source>
        <dbReference type="Proteomes" id="UP000789342"/>
    </source>
</evidence>
<dbReference type="Proteomes" id="UP000789342">
    <property type="component" value="Unassembled WGS sequence"/>
</dbReference>
<feature type="region of interest" description="Disordered" evidence="1">
    <location>
        <begin position="514"/>
        <end position="796"/>
    </location>
</feature>
<feature type="compositionally biased region" description="Basic and acidic residues" evidence="1">
    <location>
        <begin position="747"/>
        <end position="756"/>
    </location>
</feature>
<evidence type="ECO:0000313" key="2">
    <source>
        <dbReference type="EMBL" id="CAG8512280.1"/>
    </source>
</evidence>
<name>A0A9N8ZZW0_9GLOM</name>
<organism evidence="2 3">
    <name type="scientific">Acaulospora morrowiae</name>
    <dbReference type="NCBI Taxonomy" id="94023"/>
    <lineage>
        <taxon>Eukaryota</taxon>
        <taxon>Fungi</taxon>
        <taxon>Fungi incertae sedis</taxon>
        <taxon>Mucoromycota</taxon>
        <taxon>Glomeromycotina</taxon>
        <taxon>Glomeromycetes</taxon>
        <taxon>Diversisporales</taxon>
        <taxon>Acaulosporaceae</taxon>
        <taxon>Acaulospora</taxon>
    </lineage>
</organism>
<dbReference type="GO" id="GO:0005737">
    <property type="term" value="C:cytoplasm"/>
    <property type="evidence" value="ECO:0007669"/>
    <property type="project" value="TreeGrafter"/>
</dbReference>
<feature type="compositionally biased region" description="Polar residues" evidence="1">
    <location>
        <begin position="622"/>
        <end position="638"/>
    </location>
</feature>
<feature type="compositionally biased region" description="Low complexity" evidence="1">
    <location>
        <begin position="645"/>
        <end position="665"/>
    </location>
</feature>
<dbReference type="EMBL" id="CAJVPV010001920">
    <property type="protein sequence ID" value="CAG8512280.1"/>
    <property type="molecule type" value="Genomic_DNA"/>
</dbReference>
<dbReference type="PANTHER" id="PTHR19321">
    <property type="entry name" value="PROTEIN REGULATOR OF CYTOKINESIS 1 PRC1-RELATED"/>
    <property type="match status" value="1"/>
</dbReference>
<feature type="compositionally biased region" description="Low complexity" evidence="1">
    <location>
        <begin position="772"/>
        <end position="782"/>
    </location>
</feature>
<feature type="compositionally biased region" description="Polar residues" evidence="1">
    <location>
        <begin position="553"/>
        <end position="569"/>
    </location>
</feature>
<dbReference type="AlphaFoldDB" id="A0A9N8ZZW0"/>
<feature type="compositionally biased region" description="Low complexity" evidence="1">
    <location>
        <begin position="601"/>
        <end position="613"/>
    </location>
</feature>
<reference evidence="2" key="1">
    <citation type="submission" date="2021-06" db="EMBL/GenBank/DDBJ databases">
        <authorList>
            <person name="Kallberg Y."/>
            <person name="Tangrot J."/>
            <person name="Rosling A."/>
        </authorList>
    </citation>
    <scope>NUCLEOTIDE SEQUENCE</scope>
    <source>
        <strain evidence="2">CL551</strain>
    </source>
</reference>